<protein>
    <submittedName>
        <fullName evidence="1">Uncharacterized protein</fullName>
    </submittedName>
</protein>
<proteinExistence type="predicted"/>
<dbReference type="EMBL" id="AWWV01004758">
    <property type="protein sequence ID" value="OMP06864.1"/>
    <property type="molecule type" value="Genomic_DNA"/>
</dbReference>
<reference evidence="1 2" key="1">
    <citation type="submission" date="2013-09" db="EMBL/GenBank/DDBJ databases">
        <title>Corchorus capsularis genome sequencing.</title>
        <authorList>
            <person name="Alam M."/>
            <person name="Haque M.S."/>
            <person name="Islam M.S."/>
            <person name="Emdad E.M."/>
            <person name="Islam M.M."/>
            <person name="Ahmed B."/>
            <person name="Halim A."/>
            <person name="Hossen Q.M.M."/>
            <person name="Hossain M.Z."/>
            <person name="Ahmed R."/>
            <person name="Khan M.M."/>
            <person name="Islam R."/>
            <person name="Rashid M.M."/>
            <person name="Khan S.A."/>
            <person name="Rahman M.S."/>
            <person name="Alam M."/>
        </authorList>
    </citation>
    <scope>NUCLEOTIDE SEQUENCE [LARGE SCALE GENOMIC DNA]</scope>
    <source>
        <strain evidence="2">cv. CVL-1</strain>
        <tissue evidence="1">Whole seedling</tissue>
    </source>
</reference>
<evidence type="ECO:0000313" key="1">
    <source>
        <dbReference type="EMBL" id="OMP06864.1"/>
    </source>
</evidence>
<name>A0A1R3KII6_COCAP</name>
<gene>
    <name evidence="1" type="ORF">CCACVL1_01423</name>
</gene>
<evidence type="ECO:0000313" key="2">
    <source>
        <dbReference type="Proteomes" id="UP000188268"/>
    </source>
</evidence>
<dbReference type="Gramene" id="OMP06864">
    <property type="protein sequence ID" value="OMP06864"/>
    <property type="gene ID" value="CCACVL1_01423"/>
</dbReference>
<keyword evidence="2" id="KW-1185">Reference proteome</keyword>
<sequence length="21" mass="2388">MSVKEMPRFGKIGEDAMCPNF</sequence>
<organism evidence="1 2">
    <name type="scientific">Corchorus capsularis</name>
    <name type="common">Jute</name>
    <dbReference type="NCBI Taxonomy" id="210143"/>
    <lineage>
        <taxon>Eukaryota</taxon>
        <taxon>Viridiplantae</taxon>
        <taxon>Streptophyta</taxon>
        <taxon>Embryophyta</taxon>
        <taxon>Tracheophyta</taxon>
        <taxon>Spermatophyta</taxon>
        <taxon>Magnoliopsida</taxon>
        <taxon>eudicotyledons</taxon>
        <taxon>Gunneridae</taxon>
        <taxon>Pentapetalae</taxon>
        <taxon>rosids</taxon>
        <taxon>malvids</taxon>
        <taxon>Malvales</taxon>
        <taxon>Malvaceae</taxon>
        <taxon>Grewioideae</taxon>
        <taxon>Apeibeae</taxon>
        <taxon>Corchorus</taxon>
    </lineage>
</organism>
<dbReference type="Proteomes" id="UP000188268">
    <property type="component" value="Unassembled WGS sequence"/>
</dbReference>
<accession>A0A1R3KII6</accession>
<dbReference type="AlphaFoldDB" id="A0A1R3KII6"/>
<comment type="caution">
    <text evidence="1">The sequence shown here is derived from an EMBL/GenBank/DDBJ whole genome shotgun (WGS) entry which is preliminary data.</text>
</comment>